<protein>
    <submittedName>
        <fullName evidence="2">Uncharacterized protein</fullName>
    </submittedName>
</protein>
<dbReference type="AlphaFoldDB" id="A0AAD7BH88"/>
<dbReference type="Proteomes" id="UP001221757">
    <property type="component" value="Unassembled WGS sequence"/>
</dbReference>
<feature type="region of interest" description="Disordered" evidence="1">
    <location>
        <begin position="1"/>
        <end position="46"/>
    </location>
</feature>
<sequence>MFSPSATAAAKKRTETSSKTAGDGGKTRPATRATPDSTAHAHNGKSREELYRLGGYDWAQEGVNGVRTYLIQKAFIAPDCDATMSLETLSLVLLRIAANRASALAEEATRAVAYLLEQHHAYRTEDLWAMAAGVERILELVEKRGDSEAQGKEDDANRQRRAAYGRRRERLASRLDRMETTPGHVEAASVQSSHRAKLYAGAASAGYRAAAPRRGGGECNAGCQVMVDRSLLVEAYGLAALSEKEAAKRQFCGHGRRIGRAQSSRTAAFALERNPEANYRYYPTDDPATWEDLRGQAADLVDQNTTWQDGGEWAGGRAVSDERTGRAKGMKPGLPAVAAAASRARMVGTSAPTAVARHGRNAGWMSAPLMCQTTLQETIGGAQTGDSASGGVSGEARGAAHGVLAGELRDNGAAGDILAGMPRDKAGKARGVGDVGKGKEKSWDEEVEEEEEAARLIKLTRQVGRSSGGGSPGHQSCAASIVTVGGTPGGTSGDEEDQAEVEHARRRERERAKRIEKPRQAIAAEFFDLERVESAVGAAQLVIPELEDNFVPPESLLDNATRPGNPVADRT</sequence>
<evidence type="ECO:0000256" key="1">
    <source>
        <dbReference type="SAM" id="MobiDB-lite"/>
    </source>
</evidence>
<feature type="compositionally biased region" description="Basic and acidic residues" evidence="1">
    <location>
        <begin position="500"/>
        <end position="513"/>
    </location>
</feature>
<comment type="caution">
    <text evidence="2">The sequence shown here is derived from an EMBL/GenBank/DDBJ whole genome shotgun (WGS) entry which is preliminary data.</text>
</comment>
<feature type="compositionally biased region" description="Basic and acidic residues" evidence="1">
    <location>
        <begin position="144"/>
        <end position="158"/>
    </location>
</feature>
<reference evidence="2" key="1">
    <citation type="submission" date="2023-03" db="EMBL/GenBank/DDBJ databases">
        <title>Massive genome expansion in bonnet fungi (Mycena s.s.) driven by repeated elements and novel gene families across ecological guilds.</title>
        <authorList>
            <consortium name="Lawrence Berkeley National Laboratory"/>
            <person name="Harder C.B."/>
            <person name="Miyauchi S."/>
            <person name="Viragh M."/>
            <person name="Kuo A."/>
            <person name="Thoen E."/>
            <person name="Andreopoulos B."/>
            <person name="Lu D."/>
            <person name="Skrede I."/>
            <person name="Drula E."/>
            <person name="Henrissat B."/>
            <person name="Morin E."/>
            <person name="Kohler A."/>
            <person name="Barry K."/>
            <person name="LaButti K."/>
            <person name="Morin E."/>
            <person name="Salamov A."/>
            <person name="Lipzen A."/>
            <person name="Mereny Z."/>
            <person name="Hegedus B."/>
            <person name="Baldrian P."/>
            <person name="Stursova M."/>
            <person name="Weitz H."/>
            <person name="Taylor A."/>
            <person name="Grigoriev I.V."/>
            <person name="Nagy L.G."/>
            <person name="Martin F."/>
            <person name="Kauserud H."/>
        </authorList>
    </citation>
    <scope>NUCLEOTIDE SEQUENCE</scope>
    <source>
        <strain evidence="2">CBHHK067</strain>
    </source>
</reference>
<feature type="region of interest" description="Disordered" evidence="1">
    <location>
        <begin position="425"/>
        <end position="447"/>
    </location>
</feature>
<evidence type="ECO:0000313" key="3">
    <source>
        <dbReference type="Proteomes" id="UP001221757"/>
    </source>
</evidence>
<evidence type="ECO:0000313" key="2">
    <source>
        <dbReference type="EMBL" id="KAJ7620785.1"/>
    </source>
</evidence>
<dbReference type="EMBL" id="JARKIE010000695">
    <property type="protein sequence ID" value="KAJ7620785.1"/>
    <property type="molecule type" value="Genomic_DNA"/>
</dbReference>
<feature type="region of interest" description="Disordered" evidence="1">
    <location>
        <begin position="306"/>
        <end position="331"/>
    </location>
</feature>
<organism evidence="2 3">
    <name type="scientific">Mycena rosella</name>
    <name type="common">Pink bonnet</name>
    <name type="synonym">Agaricus rosellus</name>
    <dbReference type="NCBI Taxonomy" id="1033263"/>
    <lineage>
        <taxon>Eukaryota</taxon>
        <taxon>Fungi</taxon>
        <taxon>Dikarya</taxon>
        <taxon>Basidiomycota</taxon>
        <taxon>Agaricomycotina</taxon>
        <taxon>Agaricomycetes</taxon>
        <taxon>Agaricomycetidae</taxon>
        <taxon>Agaricales</taxon>
        <taxon>Marasmiineae</taxon>
        <taxon>Mycenaceae</taxon>
        <taxon>Mycena</taxon>
    </lineage>
</organism>
<name>A0AAD7BH88_MYCRO</name>
<feature type="region of interest" description="Disordered" evidence="1">
    <location>
        <begin position="144"/>
        <end position="166"/>
    </location>
</feature>
<feature type="region of interest" description="Disordered" evidence="1">
    <location>
        <begin position="484"/>
        <end position="513"/>
    </location>
</feature>
<proteinExistence type="predicted"/>
<feature type="region of interest" description="Disordered" evidence="1">
    <location>
        <begin position="552"/>
        <end position="571"/>
    </location>
</feature>
<keyword evidence="3" id="KW-1185">Reference proteome</keyword>
<gene>
    <name evidence="2" type="ORF">B0H17DRAFT_1219545</name>
</gene>
<accession>A0AAD7BH88</accession>